<sequence>MNYIADKHQHQKMKYWGEEETRNDIFAPSFFMKRGLPSSTLLPLQKSAPMVLAVINAMKKNISGVGVHSQNSVQKNVYKINKI</sequence>
<dbReference type="AlphaFoldDB" id="A0A9P0MNV8"/>
<gene>
    <name evidence="1" type="ORF">NEZAVI_LOCUS7143</name>
</gene>
<organism evidence="1 2">
    <name type="scientific">Nezara viridula</name>
    <name type="common">Southern green stink bug</name>
    <name type="synonym">Cimex viridulus</name>
    <dbReference type="NCBI Taxonomy" id="85310"/>
    <lineage>
        <taxon>Eukaryota</taxon>
        <taxon>Metazoa</taxon>
        <taxon>Ecdysozoa</taxon>
        <taxon>Arthropoda</taxon>
        <taxon>Hexapoda</taxon>
        <taxon>Insecta</taxon>
        <taxon>Pterygota</taxon>
        <taxon>Neoptera</taxon>
        <taxon>Paraneoptera</taxon>
        <taxon>Hemiptera</taxon>
        <taxon>Heteroptera</taxon>
        <taxon>Panheteroptera</taxon>
        <taxon>Pentatomomorpha</taxon>
        <taxon>Pentatomoidea</taxon>
        <taxon>Pentatomidae</taxon>
        <taxon>Pentatominae</taxon>
        <taxon>Nezara</taxon>
    </lineage>
</organism>
<evidence type="ECO:0000313" key="1">
    <source>
        <dbReference type="EMBL" id="CAH1397287.1"/>
    </source>
</evidence>
<dbReference type="Proteomes" id="UP001152798">
    <property type="component" value="Chromosome 3"/>
</dbReference>
<protein>
    <submittedName>
        <fullName evidence="1">Uncharacterized protein</fullName>
    </submittedName>
</protein>
<accession>A0A9P0MNV8</accession>
<evidence type="ECO:0000313" key="2">
    <source>
        <dbReference type="Proteomes" id="UP001152798"/>
    </source>
</evidence>
<reference evidence="1" key="1">
    <citation type="submission" date="2022-01" db="EMBL/GenBank/DDBJ databases">
        <authorList>
            <person name="King R."/>
        </authorList>
    </citation>
    <scope>NUCLEOTIDE SEQUENCE</scope>
</reference>
<dbReference type="EMBL" id="OV725079">
    <property type="protein sequence ID" value="CAH1397287.1"/>
    <property type="molecule type" value="Genomic_DNA"/>
</dbReference>
<keyword evidence="2" id="KW-1185">Reference proteome</keyword>
<proteinExistence type="predicted"/>
<name>A0A9P0MNV8_NEZVI</name>